<evidence type="ECO:0000313" key="2">
    <source>
        <dbReference type="Proteomes" id="UP000507245"/>
    </source>
</evidence>
<dbReference type="AlphaFoldDB" id="A0A6J5WI74"/>
<dbReference type="OrthoDB" id="1143725at2759"/>
<gene>
    <name evidence="1" type="ORF">ORAREDHAP_LOCUS16894</name>
</gene>
<dbReference type="Proteomes" id="UP000507245">
    <property type="component" value="Unassembled WGS sequence"/>
</dbReference>
<proteinExistence type="predicted"/>
<name>A0A6J5WI74_PRUAR</name>
<protein>
    <recommendedName>
        <fullName evidence="3">F-box associated domain-containing protein</fullName>
    </recommendedName>
</protein>
<reference evidence="2" key="1">
    <citation type="journal article" date="2020" name="Genome Biol.">
        <title>Gamete binning: chromosome-level and haplotype-resolved genome assembly enabled by high-throughput single-cell sequencing of gamete genomes.</title>
        <authorList>
            <person name="Campoy J.A."/>
            <person name="Sun H."/>
            <person name="Goel M."/>
            <person name="Jiao W.-B."/>
            <person name="Folz-Donahue K."/>
            <person name="Wang N."/>
            <person name="Rubio M."/>
            <person name="Liu C."/>
            <person name="Kukat C."/>
            <person name="Ruiz D."/>
            <person name="Huettel B."/>
            <person name="Schneeberger K."/>
        </authorList>
    </citation>
    <scope>NUCLEOTIDE SEQUENCE [LARGE SCALE GENOMIC DNA]</scope>
    <source>
        <strain evidence="2">cv. Rojo Pasion</strain>
    </source>
</reference>
<organism evidence="1 2">
    <name type="scientific">Prunus armeniaca</name>
    <name type="common">Apricot</name>
    <name type="synonym">Armeniaca vulgaris</name>
    <dbReference type="NCBI Taxonomy" id="36596"/>
    <lineage>
        <taxon>Eukaryota</taxon>
        <taxon>Viridiplantae</taxon>
        <taxon>Streptophyta</taxon>
        <taxon>Embryophyta</taxon>
        <taxon>Tracheophyta</taxon>
        <taxon>Spermatophyta</taxon>
        <taxon>Magnoliopsida</taxon>
        <taxon>eudicotyledons</taxon>
        <taxon>Gunneridae</taxon>
        <taxon>Pentapetalae</taxon>
        <taxon>rosids</taxon>
        <taxon>fabids</taxon>
        <taxon>Rosales</taxon>
        <taxon>Rosaceae</taxon>
        <taxon>Amygdaloideae</taxon>
        <taxon>Amygdaleae</taxon>
        <taxon>Prunus</taxon>
    </lineage>
</organism>
<accession>A0A6J5WI74</accession>
<sequence>MPYPQKYIKYLNFFFFLALLFDEQRIHPLKYEDGNNLLTKSKHEIASVFKSIRSDVKNGRSCVLVNPLKGEVLMLPTKSDLQVPPSSFCNNDTYGMGFDHMTKTYKIVRVFHYPKEDY</sequence>
<evidence type="ECO:0008006" key="3">
    <source>
        <dbReference type="Google" id="ProtNLM"/>
    </source>
</evidence>
<evidence type="ECO:0000313" key="1">
    <source>
        <dbReference type="EMBL" id="CAB4301390.1"/>
    </source>
</evidence>
<keyword evidence="2" id="KW-1185">Reference proteome</keyword>
<dbReference type="EMBL" id="CAEKKB010000002">
    <property type="protein sequence ID" value="CAB4301390.1"/>
    <property type="molecule type" value="Genomic_DNA"/>
</dbReference>